<dbReference type="PANTHER" id="PTHR37984:SF5">
    <property type="entry name" value="PROTEIN NYNRIN-LIKE"/>
    <property type="match status" value="1"/>
</dbReference>
<protein>
    <recommendedName>
        <fullName evidence="7">THAP-type domain-containing protein</fullName>
    </recommendedName>
</protein>
<evidence type="ECO:0000313" key="9">
    <source>
        <dbReference type="Proteomes" id="UP001168821"/>
    </source>
</evidence>
<dbReference type="SMART" id="SM00980">
    <property type="entry name" value="THAP"/>
    <property type="match status" value="1"/>
</dbReference>
<dbReference type="InterPro" id="IPR036397">
    <property type="entry name" value="RNaseH_sf"/>
</dbReference>
<dbReference type="Proteomes" id="UP001168821">
    <property type="component" value="Unassembled WGS sequence"/>
</dbReference>
<gene>
    <name evidence="8" type="ORF">Zmor_026150</name>
</gene>
<dbReference type="GO" id="GO:0003677">
    <property type="term" value="F:DNA binding"/>
    <property type="evidence" value="ECO:0007669"/>
    <property type="project" value="UniProtKB-UniRule"/>
</dbReference>
<keyword evidence="1" id="KW-0479">Metal-binding</keyword>
<evidence type="ECO:0000256" key="1">
    <source>
        <dbReference type="ARBA" id="ARBA00022723"/>
    </source>
</evidence>
<dbReference type="InterPro" id="IPR012337">
    <property type="entry name" value="RNaseH-like_sf"/>
</dbReference>
<organism evidence="8 9">
    <name type="scientific">Zophobas morio</name>
    <dbReference type="NCBI Taxonomy" id="2755281"/>
    <lineage>
        <taxon>Eukaryota</taxon>
        <taxon>Metazoa</taxon>
        <taxon>Ecdysozoa</taxon>
        <taxon>Arthropoda</taxon>
        <taxon>Hexapoda</taxon>
        <taxon>Insecta</taxon>
        <taxon>Pterygota</taxon>
        <taxon>Neoptera</taxon>
        <taxon>Endopterygota</taxon>
        <taxon>Coleoptera</taxon>
        <taxon>Polyphaga</taxon>
        <taxon>Cucujiformia</taxon>
        <taxon>Tenebrionidae</taxon>
        <taxon>Zophobas</taxon>
    </lineage>
</organism>
<keyword evidence="3" id="KW-0862">Zinc</keyword>
<evidence type="ECO:0000256" key="5">
    <source>
        <dbReference type="PROSITE-ProRule" id="PRU00309"/>
    </source>
</evidence>
<keyword evidence="2 5" id="KW-0863">Zinc-finger</keyword>
<sequence>MGRKCVVPKCKSGLKSCLEKVSLFSIPKNKLEIWQKALPTKGRQLTYRDCVCMKHFRESDIIREVKTDVFTYQLQVPKLAPNAIPCKFPILSNYQLRPRSQGKCVSKKEKQPDAVSTKANKKPAVNAKPKRGMTPEQAFKWKLQNLRLLHKDPRNLTQEKYNHLIRSVTTANPKTCSPPKNYNVKVVNGVQKLVTADRILFYIHDDELFKVLYNTHIKLEHATTCTMMTELKKTYTNIVRRDVAIFRKSCPICKRKSQWIPRPSRKKKPERETIVYSDLSRRCSVNILNYDDTSVMIYQNKETKFCLLSCLQSDTPEEVAQNLVDAFTIVGVSEEIESSIGSQFWRDVASELKNIWTDFKLRHLMKTEPAIIGDVHRTINEWMENNSTKWVENLHIIQLQLNRELNDDIETTPYDAIYGLSEPQSEDGENEENRPDIIFVSESIVEDTIKIEEDQIVEDSEQRVEDAKDPLAQDEQLTFNPGEPVPEQNAIKIEVVENDTNPSGVCVGCGTTSLESKECRNCLKKRIVKNLLPQCYTNWKDVNNLEEYFTTKLNLSRQTYHSSRTLTKQEYDELVIAVEEGKNYHILLNYQVIEREGVKRLVKTEMREHTVKHYVHDDELFYVFHYTHINLKHAWRERMASELKKRFANIVTRDIMTYLNACTQCQRKRLYNKSDREPLIYSNISAHCSINFIDYHLRSDGGYKYVLVYQNHLTKFYMLKALFSLKPAEVAYNLIDIFTFVGVPTTIESKEDWTLIEDIIRQLKFVWEDLEVEHLKNEAYEGTRVIDEDIRTWLEENKTVRWTKGLRFVQLARNQEYHSDIEGAPYDALFGVTNTPDDDCESEEYMDTKNSTLQLLTELFPSLHKKFPPLKDNVLEELFLSKLKENRSSSSTNYLSKQNYYELLYQVTAAKVTKQTDILKKYGAIFFEGAERLILPSAQGEMMLYVHDDDLFTILHYVHTGLQHMGTKKMNEYLKSRFVNISPGDIWTYCQLCPVCMKRVRHKLKSDHMACSLMSSKCSIDIINFYFCPDNEFKYIMVYQNNLTRFCVFKPMKTRTPEEVADNVVDVLTLMGTCKVIQSREGAEFVQKMIRLIQNVWVDFSAKYGGIGTCAVDDIGDEIKSWIVVHDSSEWSKILPSVQLAWNKSIQQSRGRTPYEDTFQII</sequence>
<evidence type="ECO:0000259" key="7">
    <source>
        <dbReference type="PROSITE" id="PS50950"/>
    </source>
</evidence>
<dbReference type="SUPFAM" id="SSF53098">
    <property type="entry name" value="Ribonuclease H-like"/>
    <property type="match status" value="1"/>
</dbReference>
<name>A0AA38HYM5_9CUCU</name>
<comment type="caution">
    <text evidence="8">The sequence shown here is derived from an EMBL/GenBank/DDBJ whole genome shotgun (WGS) entry which is preliminary data.</text>
</comment>
<keyword evidence="9" id="KW-1185">Reference proteome</keyword>
<proteinExistence type="predicted"/>
<accession>A0AA38HYM5</accession>
<dbReference type="GO" id="GO:0008270">
    <property type="term" value="F:zinc ion binding"/>
    <property type="evidence" value="ECO:0007669"/>
    <property type="project" value="UniProtKB-KW"/>
</dbReference>
<dbReference type="SUPFAM" id="SSF57716">
    <property type="entry name" value="Glucocorticoid receptor-like (DNA-binding domain)"/>
    <property type="match status" value="1"/>
</dbReference>
<evidence type="ECO:0000256" key="6">
    <source>
        <dbReference type="SAM" id="MobiDB-lite"/>
    </source>
</evidence>
<feature type="region of interest" description="Disordered" evidence="6">
    <location>
        <begin position="102"/>
        <end position="131"/>
    </location>
</feature>
<feature type="domain" description="THAP-type" evidence="7">
    <location>
        <begin position="1"/>
        <end position="88"/>
    </location>
</feature>
<dbReference type="InterPro" id="IPR050951">
    <property type="entry name" value="Retrovirus_Pol_polyprotein"/>
</dbReference>
<evidence type="ECO:0000256" key="2">
    <source>
        <dbReference type="ARBA" id="ARBA00022771"/>
    </source>
</evidence>
<dbReference type="PROSITE" id="PS50950">
    <property type="entry name" value="ZF_THAP"/>
    <property type="match status" value="1"/>
</dbReference>
<dbReference type="EMBL" id="JALNTZ010000008">
    <property type="protein sequence ID" value="KAJ3643439.1"/>
    <property type="molecule type" value="Genomic_DNA"/>
</dbReference>
<dbReference type="PANTHER" id="PTHR37984">
    <property type="entry name" value="PROTEIN CBG26694"/>
    <property type="match status" value="1"/>
</dbReference>
<dbReference type="InterPro" id="IPR006612">
    <property type="entry name" value="THAP_Znf"/>
</dbReference>
<dbReference type="AlphaFoldDB" id="A0AA38HYM5"/>
<keyword evidence="4 5" id="KW-0238">DNA-binding</keyword>
<dbReference type="Gene3D" id="3.30.420.10">
    <property type="entry name" value="Ribonuclease H-like superfamily/Ribonuclease H"/>
    <property type="match status" value="3"/>
</dbReference>
<evidence type="ECO:0000313" key="8">
    <source>
        <dbReference type="EMBL" id="KAJ3643439.1"/>
    </source>
</evidence>
<reference evidence="8" key="1">
    <citation type="journal article" date="2023" name="G3 (Bethesda)">
        <title>Whole genome assemblies of Zophobas morio and Tenebrio molitor.</title>
        <authorList>
            <person name="Kaur S."/>
            <person name="Stinson S.A."/>
            <person name="diCenzo G.C."/>
        </authorList>
    </citation>
    <scope>NUCLEOTIDE SEQUENCE</scope>
    <source>
        <strain evidence="8">QUZm001</strain>
    </source>
</reference>
<evidence type="ECO:0000256" key="3">
    <source>
        <dbReference type="ARBA" id="ARBA00022833"/>
    </source>
</evidence>
<evidence type="ECO:0000256" key="4">
    <source>
        <dbReference type="ARBA" id="ARBA00023125"/>
    </source>
</evidence>